<dbReference type="GO" id="GO:0003774">
    <property type="term" value="F:cytoskeletal motor activity"/>
    <property type="evidence" value="ECO:0007669"/>
    <property type="project" value="InterPro"/>
</dbReference>
<name>A0A7Z2ZWI7_9BURK</name>
<evidence type="ECO:0000256" key="1">
    <source>
        <dbReference type="ARBA" id="ARBA00004413"/>
    </source>
</evidence>
<evidence type="ECO:0000313" key="10">
    <source>
        <dbReference type="Proteomes" id="UP000502415"/>
    </source>
</evidence>
<evidence type="ECO:0000256" key="6">
    <source>
        <dbReference type="ARBA" id="ARBA00022779"/>
    </source>
</evidence>
<evidence type="ECO:0000256" key="7">
    <source>
        <dbReference type="ARBA" id="ARBA00023136"/>
    </source>
</evidence>
<dbReference type="InterPro" id="IPR001172">
    <property type="entry name" value="FliN_T3SS_HrcQb"/>
</dbReference>
<keyword evidence="7" id="KW-0472">Membrane</keyword>
<organism evidence="9 10">
    <name type="scientific">Massilia forsythiae</name>
    <dbReference type="NCBI Taxonomy" id="2728020"/>
    <lineage>
        <taxon>Bacteria</taxon>
        <taxon>Pseudomonadati</taxon>
        <taxon>Pseudomonadota</taxon>
        <taxon>Betaproteobacteria</taxon>
        <taxon>Burkholderiales</taxon>
        <taxon>Oxalobacteraceae</taxon>
        <taxon>Telluria group</taxon>
        <taxon>Massilia</taxon>
    </lineage>
</organism>
<protein>
    <recommendedName>
        <fullName evidence="3">Flagellar motor switch protein FliN</fullName>
    </recommendedName>
</protein>
<dbReference type="InterPro" id="IPR036429">
    <property type="entry name" value="SpoA-like_sf"/>
</dbReference>
<evidence type="ECO:0000256" key="2">
    <source>
        <dbReference type="ARBA" id="ARBA00009226"/>
    </source>
</evidence>
<dbReference type="GO" id="GO:0071973">
    <property type="term" value="P:bacterial-type flagellum-dependent cell motility"/>
    <property type="evidence" value="ECO:0007669"/>
    <property type="project" value="InterPro"/>
</dbReference>
<proteinExistence type="inferred from homology"/>
<reference evidence="9 10" key="1">
    <citation type="submission" date="2020-04" db="EMBL/GenBank/DDBJ databases">
        <title>Genome sequencing of novel species.</title>
        <authorList>
            <person name="Heo J."/>
            <person name="Kim S.-J."/>
            <person name="Kim J.-S."/>
            <person name="Hong S.-B."/>
            <person name="Kwon S.-W."/>
        </authorList>
    </citation>
    <scope>NUCLEOTIDE SEQUENCE [LARGE SCALE GENOMIC DNA]</scope>
    <source>
        <strain evidence="9 10">GN2-R2</strain>
    </source>
</reference>
<evidence type="ECO:0000313" key="9">
    <source>
        <dbReference type="EMBL" id="QJE03192.1"/>
    </source>
</evidence>
<dbReference type="PRINTS" id="PR00956">
    <property type="entry name" value="FLGMOTORFLIN"/>
</dbReference>
<feature type="domain" description="Flagellar motor switch protein FliN-like C-terminal" evidence="8">
    <location>
        <begin position="5"/>
        <end position="73"/>
    </location>
</feature>
<keyword evidence="4" id="KW-1003">Cell membrane</keyword>
<dbReference type="EMBL" id="CP051685">
    <property type="protein sequence ID" value="QJE03192.1"/>
    <property type="molecule type" value="Genomic_DNA"/>
</dbReference>
<dbReference type="InterPro" id="IPR051469">
    <property type="entry name" value="FliN/MopA/SpaO"/>
</dbReference>
<dbReference type="Gene3D" id="2.30.330.10">
    <property type="entry name" value="SpoA-like"/>
    <property type="match status" value="1"/>
</dbReference>
<dbReference type="GO" id="GO:0005886">
    <property type="term" value="C:plasma membrane"/>
    <property type="evidence" value="ECO:0007669"/>
    <property type="project" value="UniProtKB-SubCell"/>
</dbReference>
<dbReference type="SUPFAM" id="SSF101801">
    <property type="entry name" value="Surface presentation of antigens (SPOA)"/>
    <property type="match status" value="1"/>
</dbReference>
<keyword evidence="6" id="KW-0283">Flagellar rotation</keyword>
<dbReference type="GO" id="GO:0009425">
    <property type="term" value="C:bacterial-type flagellum basal body"/>
    <property type="evidence" value="ECO:0007669"/>
    <property type="project" value="InterPro"/>
</dbReference>
<dbReference type="KEGG" id="mfy:HH212_05130"/>
<comment type="similarity">
    <text evidence="2">Belongs to the FliN/MopA/SpaO family.</text>
</comment>
<keyword evidence="5" id="KW-0145">Chemotaxis</keyword>
<keyword evidence="10" id="KW-1185">Reference proteome</keyword>
<dbReference type="PANTHER" id="PTHR43484:SF1">
    <property type="entry name" value="FLAGELLAR MOTOR SWITCH PROTEIN FLIN"/>
    <property type="match status" value="1"/>
</dbReference>
<dbReference type="AlphaFoldDB" id="A0A7Z2ZWI7"/>
<sequence length="79" mass="8284">MGVFEGVPVSVNVVVGTARSTIGEVMALREHAVLKLDRQVDLPVDVVLNGKVIARGELLAVDDNFGVRITEVASLGASL</sequence>
<dbReference type="Pfam" id="PF01052">
    <property type="entry name" value="FliMN_C"/>
    <property type="match status" value="1"/>
</dbReference>
<evidence type="ECO:0000259" key="8">
    <source>
        <dbReference type="Pfam" id="PF01052"/>
    </source>
</evidence>
<dbReference type="PANTHER" id="PTHR43484">
    <property type="match status" value="1"/>
</dbReference>
<dbReference type="Proteomes" id="UP000502415">
    <property type="component" value="Chromosome"/>
</dbReference>
<evidence type="ECO:0000256" key="3">
    <source>
        <dbReference type="ARBA" id="ARBA00021897"/>
    </source>
</evidence>
<evidence type="ECO:0000256" key="4">
    <source>
        <dbReference type="ARBA" id="ARBA00022475"/>
    </source>
</evidence>
<evidence type="ECO:0000256" key="5">
    <source>
        <dbReference type="ARBA" id="ARBA00022500"/>
    </source>
</evidence>
<gene>
    <name evidence="9" type="ORF">HH212_05130</name>
</gene>
<dbReference type="GO" id="GO:0006935">
    <property type="term" value="P:chemotaxis"/>
    <property type="evidence" value="ECO:0007669"/>
    <property type="project" value="UniProtKB-KW"/>
</dbReference>
<accession>A0A7Z2ZWI7</accession>
<comment type="subcellular location">
    <subcellularLocation>
        <location evidence="1">Cell membrane</location>
        <topology evidence="1">Peripheral membrane protein</topology>
        <orientation evidence="1">Cytoplasmic side</orientation>
    </subcellularLocation>
</comment>
<dbReference type="InterPro" id="IPR001543">
    <property type="entry name" value="FliN-like_C"/>
</dbReference>